<evidence type="ECO:0000256" key="4">
    <source>
        <dbReference type="ARBA" id="ARBA00010662"/>
    </source>
</evidence>
<comment type="similarity">
    <text evidence="4 7">Belongs to the glucosamine/galactosamine-6-phosphate isomerase family. 6-phosphogluconolactonase subfamily.</text>
</comment>
<evidence type="ECO:0000259" key="8">
    <source>
        <dbReference type="Pfam" id="PF01182"/>
    </source>
</evidence>
<dbReference type="InterPro" id="IPR039104">
    <property type="entry name" value="6PGL"/>
</dbReference>
<evidence type="ECO:0000313" key="9">
    <source>
        <dbReference type="EMBL" id="KAB1650137.1"/>
    </source>
</evidence>
<feature type="domain" description="Glucosamine/galactosamine-6-phosphate isomerase" evidence="8">
    <location>
        <begin position="17"/>
        <end position="238"/>
    </location>
</feature>
<comment type="pathway">
    <text evidence="3 7">Carbohydrate degradation; pentose phosphate pathway; D-ribulose 5-phosphate from D-glucose 6-phosphate (oxidative stage): step 2/3.</text>
</comment>
<organism evidence="9 10">
    <name type="scientific">Pseudoclavibacter endophyticus</name>
    <dbReference type="NCBI Taxonomy" id="1778590"/>
    <lineage>
        <taxon>Bacteria</taxon>
        <taxon>Bacillati</taxon>
        <taxon>Actinomycetota</taxon>
        <taxon>Actinomycetes</taxon>
        <taxon>Micrococcales</taxon>
        <taxon>Microbacteriaceae</taxon>
        <taxon>Pseudoclavibacter</taxon>
    </lineage>
</organism>
<evidence type="ECO:0000256" key="1">
    <source>
        <dbReference type="ARBA" id="ARBA00000832"/>
    </source>
</evidence>
<dbReference type="OrthoDB" id="9810967at2"/>
<dbReference type="NCBIfam" id="TIGR01198">
    <property type="entry name" value="pgl"/>
    <property type="match status" value="1"/>
</dbReference>
<dbReference type="EC" id="3.1.1.31" evidence="5 7"/>
<keyword evidence="7 9" id="KW-0378">Hydrolase</keyword>
<accession>A0A6H9WT76</accession>
<keyword evidence="10" id="KW-1185">Reference proteome</keyword>
<dbReference type="PANTHER" id="PTHR11054">
    <property type="entry name" value="6-PHOSPHOGLUCONOLACTONASE"/>
    <property type="match status" value="1"/>
</dbReference>
<dbReference type="GO" id="GO:0017057">
    <property type="term" value="F:6-phosphogluconolactonase activity"/>
    <property type="evidence" value="ECO:0007669"/>
    <property type="project" value="UniProtKB-UniRule"/>
</dbReference>
<evidence type="ECO:0000256" key="3">
    <source>
        <dbReference type="ARBA" id="ARBA00004961"/>
    </source>
</evidence>
<name>A0A6H9WT76_9MICO</name>
<dbReference type="SUPFAM" id="SSF100950">
    <property type="entry name" value="NagB/RpiA/CoA transferase-like"/>
    <property type="match status" value="1"/>
</dbReference>
<dbReference type="Gene3D" id="3.40.50.1360">
    <property type="match status" value="1"/>
</dbReference>
<dbReference type="Proteomes" id="UP000431744">
    <property type="component" value="Unassembled WGS sequence"/>
</dbReference>
<dbReference type="UniPathway" id="UPA00115">
    <property type="reaction ID" value="UER00409"/>
</dbReference>
<protein>
    <recommendedName>
        <fullName evidence="6 7">6-phosphogluconolactonase</fullName>
        <shortName evidence="7">6PGL</shortName>
        <ecNumber evidence="5 7">3.1.1.31</ecNumber>
    </recommendedName>
</protein>
<comment type="catalytic activity">
    <reaction evidence="1 7">
        <text>6-phospho-D-glucono-1,5-lactone + H2O = 6-phospho-D-gluconate + H(+)</text>
        <dbReference type="Rhea" id="RHEA:12556"/>
        <dbReference type="ChEBI" id="CHEBI:15377"/>
        <dbReference type="ChEBI" id="CHEBI:15378"/>
        <dbReference type="ChEBI" id="CHEBI:57955"/>
        <dbReference type="ChEBI" id="CHEBI:58759"/>
        <dbReference type="EC" id="3.1.1.31"/>
    </reaction>
</comment>
<dbReference type="PANTHER" id="PTHR11054:SF0">
    <property type="entry name" value="6-PHOSPHOGLUCONOLACTONASE"/>
    <property type="match status" value="1"/>
</dbReference>
<evidence type="ECO:0000256" key="5">
    <source>
        <dbReference type="ARBA" id="ARBA00013198"/>
    </source>
</evidence>
<dbReference type="EMBL" id="WBJY01000001">
    <property type="protein sequence ID" value="KAB1650137.1"/>
    <property type="molecule type" value="Genomic_DNA"/>
</dbReference>
<dbReference type="GO" id="GO:0006098">
    <property type="term" value="P:pentose-phosphate shunt"/>
    <property type="evidence" value="ECO:0007669"/>
    <property type="project" value="UniProtKB-UniPathway"/>
</dbReference>
<gene>
    <name evidence="7 9" type="primary">pgl</name>
    <name evidence="9" type="ORF">F8O04_08025</name>
</gene>
<evidence type="ECO:0000313" key="10">
    <source>
        <dbReference type="Proteomes" id="UP000431744"/>
    </source>
</evidence>
<dbReference type="InterPro" id="IPR006148">
    <property type="entry name" value="Glc/Gal-6P_isomerase"/>
</dbReference>
<dbReference type="AlphaFoldDB" id="A0A6H9WT76"/>
<dbReference type="InterPro" id="IPR037171">
    <property type="entry name" value="NagB/RpiA_transferase-like"/>
</dbReference>
<evidence type="ECO:0000256" key="6">
    <source>
        <dbReference type="ARBA" id="ARBA00020337"/>
    </source>
</evidence>
<evidence type="ECO:0000256" key="2">
    <source>
        <dbReference type="ARBA" id="ARBA00002681"/>
    </source>
</evidence>
<dbReference type="CDD" id="cd01400">
    <property type="entry name" value="6PGL"/>
    <property type="match status" value="1"/>
</dbReference>
<comment type="function">
    <text evidence="2 7">Hydrolysis of 6-phosphogluconolactone to 6-phosphogluconate.</text>
</comment>
<proteinExistence type="inferred from homology"/>
<dbReference type="Pfam" id="PF01182">
    <property type="entry name" value="Glucosamine_iso"/>
    <property type="match status" value="1"/>
</dbReference>
<comment type="caution">
    <text evidence="9">The sequence shown here is derived from an EMBL/GenBank/DDBJ whole genome shotgun (WGS) entry which is preliminary data.</text>
</comment>
<dbReference type="InterPro" id="IPR005900">
    <property type="entry name" value="6-phosphogluconolactonase_DevB"/>
</dbReference>
<sequence length="267" mass="27810">MTMTPQSAFQTLIVPDSAAAAHETAERFVELVRERGLIGEGADAPRGEVHIAVSGGSVATSVVPAMVAAGESAGVDWSRVHVWFADERFAPRGHEDRNAVPIVQALREASGFDRANLHTTLTSDMIGIDVAEAARAYEQELSETVAALDLVLLGTGPDGHTASLFPGHPLVTTPPPGRSVVEILDSPKPPPQRVTLTLEAIRASGAVWAIVTGDDKADAVATASRADVADSDSPLAAALRSPGRAPDEIAGSRLLIVDERAASPREG</sequence>
<evidence type="ECO:0000256" key="7">
    <source>
        <dbReference type="RuleBase" id="RU365095"/>
    </source>
</evidence>
<reference evidence="9 10" key="1">
    <citation type="submission" date="2019-09" db="EMBL/GenBank/DDBJ databases">
        <title>Phylogeny of genus Pseudoclavibacter and closely related genus.</title>
        <authorList>
            <person name="Li Y."/>
        </authorList>
    </citation>
    <scope>NUCLEOTIDE SEQUENCE [LARGE SCALE GENOMIC DNA]</scope>
    <source>
        <strain evidence="9 10">EGI 60007</strain>
    </source>
</reference>
<dbReference type="GO" id="GO:0005975">
    <property type="term" value="P:carbohydrate metabolic process"/>
    <property type="evidence" value="ECO:0007669"/>
    <property type="project" value="UniProtKB-UniRule"/>
</dbReference>